<keyword evidence="1 2" id="KW-0238">DNA-binding</keyword>
<dbReference type="EMBL" id="CP035282">
    <property type="protein sequence ID" value="QAT60992.1"/>
    <property type="molecule type" value="Genomic_DNA"/>
</dbReference>
<dbReference type="Gene3D" id="1.10.357.10">
    <property type="entry name" value="Tetracycline Repressor, domain 2"/>
    <property type="match status" value="1"/>
</dbReference>
<keyword evidence="5" id="KW-1185">Reference proteome</keyword>
<dbReference type="PROSITE" id="PS50977">
    <property type="entry name" value="HTH_TETR_2"/>
    <property type="match status" value="1"/>
</dbReference>
<dbReference type="GO" id="GO:0003700">
    <property type="term" value="F:DNA-binding transcription factor activity"/>
    <property type="evidence" value="ECO:0007669"/>
    <property type="project" value="TreeGrafter"/>
</dbReference>
<dbReference type="Pfam" id="PF00440">
    <property type="entry name" value="TetR_N"/>
    <property type="match status" value="1"/>
</dbReference>
<dbReference type="InterPro" id="IPR001647">
    <property type="entry name" value="HTH_TetR"/>
</dbReference>
<dbReference type="PRINTS" id="PR00455">
    <property type="entry name" value="HTHTETR"/>
</dbReference>
<dbReference type="AlphaFoldDB" id="A0A410QAF6"/>
<proteinExistence type="predicted"/>
<feature type="DNA-binding region" description="H-T-H motif" evidence="2">
    <location>
        <begin position="33"/>
        <end position="52"/>
    </location>
</feature>
<dbReference type="SUPFAM" id="SSF46689">
    <property type="entry name" value="Homeodomain-like"/>
    <property type="match status" value="1"/>
</dbReference>
<reference evidence="5" key="1">
    <citation type="submission" date="2019-01" db="EMBL/GenBank/DDBJ databases">
        <title>Draft genomes of a novel of Sporanaerobacter strains.</title>
        <authorList>
            <person name="Ma S."/>
        </authorList>
    </citation>
    <scope>NUCLEOTIDE SEQUENCE [LARGE SCALE GENOMIC DNA]</scope>
    <source>
        <strain evidence="5">NJN-17</strain>
    </source>
</reference>
<evidence type="ECO:0000313" key="5">
    <source>
        <dbReference type="Proteomes" id="UP000287969"/>
    </source>
</evidence>
<dbReference type="InterPro" id="IPR009057">
    <property type="entry name" value="Homeodomain-like_sf"/>
</dbReference>
<organism evidence="4 5">
    <name type="scientific">Acidilutibacter cellobiosedens</name>
    <dbReference type="NCBI Taxonomy" id="2507161"/>
    <lineage>
        <taxon>Bacteria</taxon>
        <taxon>Bacillati</taxon>
        <taxon>Bacillota</taxon>
        <taxon>Tissierellia</taxon>
        <taxon>Tissierellales</taxon>
        <taxon>Acidilutibacteraceae</taxon>
        <taxon>Acidilutibacter</taxon>
    </lineage>
</organism>
<dbReference type="InterPro" id="IPR050109">
    <property type="entry name" value="HTH-type_TetR-like_transc_reg"/>
</dbReference>
<dbReference type="Proteomes" id="UP000287969">
    <property type="component" value="Chromosome"/>
</dbReference>
<dbReference type="GO" id="GO:0000976">
    <property type="term" value="F:transcription cis-regulatory region binding"/>
    <property type="evidence" value="ECO:0007669"/>
    <property type="project" value="TreeGrafter"/>
</dbReference>
<evidence type="ECO:0000256" key="1">
    <source>
        <dbReference type="ARBA" id="ARBA00023125"/>
    </source>
</evidence>
<dbReference type="RefSeq" id="WP_128752123.1">
    <property type="nucleotide sequence ID" value="NZ_CP035282.1"/>
</dbReference>
<accession>A0A410QAF6</accession>
<dbReference type="PANTHER" id="PTHR30055:SF226">
    <property type="entry name" value="HTH-TYPE TRANSCRIPTIONAL REGULATOR PKSA"/>
    <property type="match status" value="1"/>
</dbReference>
<evidence type="ECO:0000313" key="4">
    <source>
        <dbReference type="EMBL" id="QAT60992.1"/>
    </source>
</evidence>
<dbReference type="KEGG" id="spoa:EQM13_05040"/>
<sequence>MDADKRLSKEERRVQILDAAMDVFIAKGFSNSTTLEIAKAAGISEVTLFRYFSSKKEIFLEGIEPILFGSLKKALDTSKSYSMAEKVEYMLIERISYISMHREVIKLILKEAALLKELGSESFIEKTIQLMKSMLSQTGIKLDNEDFTLRLLMGSILSFLYMPEDNETSIKKYVSKVTSILLDEIKN</sequence>
<dbReference type="PANTHER" id="PTHR30055">
    <property type="entry name" value="HTH-TYPE TRANSCRIPTIONAL REGULATOR RUTR"/>
    <property type="match status" value="1"/>
</dbReference>
<evidence type="ECO:0000256" key="2">
    <source>
        <dbReference type="PROSITE-ProRule" id="PRU00335"/>
    </source>
</evidence>
<gene>
    <name evidence="4" type="ORF">EQM13_05040</name>
</gene>
<protein>
    <submittedName>
        <fullName evidence="4">TetR/AcrR family transcriptional regulator</fullName>
    </submittedName>
</protein>
<feature type="domain" description="HTH tetR-type" evidence="3">
    <location>
        <begin position="10"/>
        <end position="70"/>
    </location>
</feature>
<evidence type="ECO:0000259" key="3">
    <source>
        <dbReference type="PROSITE" id="PS50977"/>
    </source>
</evidence>
<dbReference type="OrthoDB" id="9812484at2"/>
<name>A0A410QAF6_9FIRM</name>